<dbReference type="PANTHER" id="PTHR43072">
    <property type="entry name" value="N-ACETYLTRANSFERASE"/>
    <property type="match status" value="1"/>
</dbReference>
<organism evidence="2 3">
    <name type="scientific">Pandoraea thiooxydans</name>
    <dbReference type="NCBI Taxonomy" id="445709"/>
    <lineage>
        <taxon>Bacteria</taxon>
        <taxon>Pseudomonadati</taxon>
        <taxon>Pseudomonadota</taxon>
        <taxon>Betaproteobacteria</taxon>
        <taxon>Burkholderiales</taxon>
        <taxon>Burkholderiaceae</taxon>
        <taxon>Pandoraea</taxon>
    </lineage>
</organism>
<dbReference type="KEGG" id="ptx:ABW99_01430"/>
<dbReference type="InterPro" id="IPR000182">
    <property type="entry name" value="GNAT_dom"/>
</dbReference>
<dbReference type="Gene3D" id="3.40.630.30">
    <property type="match status" value="1"/>
</dbReference>
<keyword evidence="3" id="KW-1185">Reference proteome</keyword>
<accession>A0A0G3EJI1</accession>
<proteinExistence type="predicted"/>
<name>A0A0G3EJI1_9BURK</name>
<evidence type="ECO:0000259" key="1">
    <source>
        <dbReference type="PROSITE" id="PS51186"/>
    </source>
</evidence>
<sequence length="189" mass="20242">MPSLTPPGLIVRNATEADLPAIQQIYAHHVRHSLASFEEVPPDLAELRARRAAVLGHGLPYLSAEQDGTVVGYCYATPYRTRPAYRHTIEDSIYIAPELAGRGIGRALLSALIARCESGPWRQMIAVIGNSGNAGSVGLHRALGFRLVGTFEGVGFKHGQWVNTVLMQRALGDGMDSPPTGFTAGQGAR</sequence>
<reference evidence="3" key="1">
    <citation type="submission" date="2015-06" db="EMBL/GenBank/DDBJ databases">
        <authorList>
            <person name="Lim Y.L."/>
            <person name="Ee R."/>
            <person name="Yong D."/>
            <person name="How K.Y."/>
            <person name="Yin W.F."/>
            <person name="Chan K.G."/>
        </authorList>
    </citation>
    <scope>NUCLEOTIDE SEQUENCE [LARGE SCALE GENOMIC DNA]</scope>
    <source>
        <strain evidence="3">DSM 25325</strain>
    </source>
</reference>
<dbReference type="OrthoDB" id="5459937at2"/>
<dbReference type="Pfam" id="PF00583">
    <property type="entry name" value="Acetyltransf_1"/>
    <property type="match status" value="1"/>
</dbReference>
<dbReference type="PANTHER" id="PTHR43072:SF8">
    <property type="entry name" value="ACYLTRANSFERASE FABY-RELATED"/>
    <property type="match status" value="1"/>
</dbReference>
<dbReference type="EMBL" id="CP011568">
    <property type="protein sequence ID" value="AKJ67085.1"/>
    <property type="molecule type" value="Genomic_DNA"/>
</dbReference>
<dbReference type="Proteomes" id="UP000036700">
    <property type="component" value="Chromosome"/>
</dbReference>
<protein>
    <submittedName>
        <fullName evidence="2">GCN5 family acetyltransferase</fullName>
    </submittedName>
</protein>
<dbReference type="PATRIC" id="fig|445709.3.peg.315"/>
<feature type="domain" description="N-acetyltransferase" evidence="1">
    <location>
        <begin position="9"/>
        <end position="172"/>
    </location>
</feature>
<dbReference type="GO" id="GO:0016747">
    <property type="term" value="F:acyltransferase activity, transferring groups other than amino-acyl groups"/>
    <property type="evidence" value="ECO:0007669"/>
    <property type="project" value="InterPro"/>
</dbReference>
<dbReference type="RefSeq" id="WP_047212622.1">
    <property type="nucleotide sequence ID" value="NZ_CP011568.3"/>
</dbReference>
<evidence type="ECO:0000313" key="2">
    <source>
        <dbReference type="EMBL" id="AKJ67085.1"/>
    </source>
</evidence>
<dbReference type="InterPro" id="IPR016181">
    <property type="entry name" value="Acyl_CoA_acyltransferase"/>
</dbReference>
<evidence type="ECO:0000313" key="3">
    <source>
        <dbReference type="Proteomes" id="UP000036700"/>
    </source>
</evidence>
<dbReference type="PROSITE" id="PS51186">
    <property type="entry name" value="GNAT"/>
    <property type="match status" value="1"/>
</dbReference>
<dbReference type="STRING" id="445709.ABW99_01430"/>
<keyword evidence="2" id="KW-0808">Transferase</keyword>
<dbReference type="SUPFAM" id="SSF55729">
    <property type="entry name" value="Acyl-CoA N-acyltransferases (Nat)"/>
    <property type="match status" value="1"/>
</dbReference>
<dbReference type="CDD" id="cd04301">
    <property type="entry name" value="NAT_SF"/>
    <property type="match status" value="1"/>
</dbReference>
<dbReference type="AlphaFoldDB" id="A0A0G3EJI1"/>
<gene>
    <name evidence="2" type="ORF">ABW99_01430</name>
</gene>